<dbReference type="AlphaFoldDB" id="A0AA42CAN1"/>
<dbReference type="Proteomes" id="UP001163821">
    <property type="component" value="Unassembled WGS sequence"/>
</dbReference>
<sequence length="208" mass="24109">MNTNQHTEESFDEKQSLLLIREMIQVSQNKLKNDGILFILWGWLLFSISFLTFLQSKIDIPYPAKQIMSYVMAAIFFLIVIYSVYYILRQRKKVQTYIGISLRYVWISLVVCLVLINVILFNVLGTFNVRLQHAVFMVFMAFAVLVTGGILRYDPLIFGGVIFGFLAFFSSYLSIENQLLMESIAWLIAFIIPGHVLYSKRNKTPNHV</sequence>
<protein>
    <submittedName>
        <fullName evidence="2">Uncharacterized protein</fullName>
    </submittedName>
</protein>
<feature type="transmembrane region" description="Helical" evidence="1">
    <location>
        <begin position="156"/>
        <end position="173"/>
    </location>
</feature>
<feature type="transmembrane region" description="Helical" evidence="1">
    <location>
        <begin position="179"/>
        <end position="198"/>
    </location>
</feature>
<dbReference type="EMBL" id="JAPAAF010000027">
    <property type="protein sequence ID" value="MCW0484007.1"/>
    <property type="molecule type" value="Genomic_DNA"/>
</dbReference>
<accession>A0AA42CAN1</accession>
<gene>
    <name evidence="2" type="ORF">N2K84_14785</name>
</gene>
<feature type="transmembrane region" description="Helical" evidence="1">
    <location>
        <begin position="100"/>
        <end position="125"/>
    </location>
</feature>
<proteinExistence type="predicted"/>
<keyword evidence="3" id="KW-1185">Reference proteome</keyword>
<name>A0AA42CAN1_9BACT</name>
<evidence type="ECO:0000256" key="1">
    <source>
        <dbReference type="SAM" id="Phobius"/>
    </source>
</evidence>
<feature type="transmembrane region" description="Helical" evidence="1">
    <location>
        <begin position="67"/>
        <end position="88"/>
    </location>
</feature>
<keyword evidence="1" id="KW-1133">Transmembrane helix</keyword>
<keyword evidence="1" id="KW-0472">Membrane</keyword>
<keyword evidence="1" id="KW-0812">Transmembrane</keyword>
<evidence type="ECO:0000313" key="3">
    <source>
        <dbReference type="Proteomes" id="UP001163821"/>
    </source>
</evidence>
<dbReference type="RefSeq" id="WP_282592599.1">
    <property type="nucleotide sequence ID" value="NZ_JAPAAF010000027.1"/>
</dbReference>
<reference evidence="2" key="1">
    <citation type="submission" date="2022-10" db="EMBL/GenBank/DDBJ databases">
        <title>Gaoshiqiia sediminis gen. nov., sp. nov., isolated from coastal sediment.</title>
        <authorList>
            <person name="Yu W.X."/>
            <person name="Mu D.S."/>
            <person name="Du J.Z."/>
            <person name="Liang Y.Q."/>
        </authorList>
    </citation>
    <scope>NUCLEOTIDE SEQUENCE</scope>
    <source>
        <strain evidence="2">A06</strain>
    </source>
</reference>
<comment type="caution">
    <text evidence="2">The sequence shown here is derived from an EMBL/GenBank/DDBJ whole genome shotgun (WGS) entry which is preliminary data.</text>
</comment>
<organism evidence="2 3">
    <name type="scientific">Gaoshiqia sediminis</name>
    <dbReference type="NCBI Taxonomy" id="2986998"/>
    <lineage>
        <taxon>Bacteria</taxon>
        <taxon>Pseudomonadati</taxon>
        <taxon>Bacteroidota</taxon>
        <taxon>Bacteroidia</taxon>
        <taxon>Marinilabiliales</taxon>
        <taxon>Prolixibacteraceae</taxon>
        <taxon>Gaoshiqia</taxon>
    </lineage>
</organism>
<feature type="transmembrane region" description="Helical" evidence="1">
    <location>
        <begin position="131"/>
        <end position="151"/>
    </location>
</feature>
<evidence type="ECO:0000313" key="2">
    <source>
        <dbReference type="EMBL" id="MCW0484007.1"/>
    </source>
</evidence>
<feature type="transmembrane region" description="Helical" evidence="1">
    <location>
        <begin position="35"/>
        <end position="55"/>
    </location>
</feature>